<dbReference type="Gene3D" id="1.10.472.10">
    <property type="entry name" value="Cyclin-like"/>
    <property type="match status" value="1"/>
</dbReference>
<feature type="domain" description="Cyclin C-terminal" evidence="2">
    <location>
        <begin position="2"/>
        <end position="46"/>
    </location>
</feature>
<evidence type="ECO:0000259" key="2">
    <source>
        <dbReference type="Pfam" id="PF02984"/>
    </source>
</evidence>
<sequence>MLLLYAVVMFRPSMLAASACSTVHPEQNPLWDKILEIHTGYTGSQL</sequence>
<feature type="signal peptide" evidence="1">
    <location>
        <begin position="1"/>
        <end position="16"/>
    </location>
</feature>
<dbReference type="InterPro" id="IPR004367">
    <property type="entry name" value="Cyclin_C-dom"/>
</dbReference>
<accession>A0A4Y7JPP8</accession>
<organism evidence="3 4">
    <name type="scientific">Papaver somniferum</name>
    <name type="common">Opium poppy</name>
    <dbReference type="NCBI Taxonomy" id="3469"/>
    <lineage>
        <taxon>Eukaryota</taxon>
        <taxon>Viridiplantae</taxon>
        <taxon>Streptophyta</taxon>
        <taxon>Embryophyta</taxon>
        <taxon>Tracheophyta</taxon>
        <taxon>Spermatophyta</taxon>
        <taxon>Magnoliopsida</taxon>
        <taxon>Ranunculales</taxon>
        <taxon>Papaveraceae</taxon>
        <taxon>Papaveroideae</taxon>
        <taxon>Papaver</taxon>
    </lineage>
</organism>
<feature type="chain" id="PRO_5021464487" description="Cyclin C-terminal domain-containing protein" evidence="1">
    <location>
        <begin position="17"/>
        <end position="46"/>
    </location>
</feature>
<dbReference type="AlphaFoldDB" id="A0A4Y7JPP8"/>
<dbReference type="EMBL" id="CM010719">
    <property type="protein sequence ID" value="RZC62020.1"/>
    <property type="molecule type" value="Genomic_DNA"/>
</dbReference>
<evidence type="ECO:0000313" key="3">
    <source>
        <dbReference type="EMBL" id="RZC62020.1"/>
    </source>
</evidence>
<dbReference type="Proteomes" id="UP000316621">
    <property type="component" value="Chromosome 5"/>
</dbReference>
<keyword evidence="4" id="KW-1185">Reference proteome</keyword>
<proteinExistence type="predicted"/>
<keyword evidence="1" id="KW-0732">Signal</keyword>
<dbReference type="InterPro" id="IPR036915">
    <property type="entry name" value="Cyclin-like_sf"/>
</dbReference>
<dbReference type="Pfam" id="PF02984">
    <property type="entry name" value="Cyclin_C"/>
    <property type="match status" value="1"/>
</dbReference>
<dbReference type="SUPFAM" id="SSF47954">
    <property type="entry name" value="Cyclin-like"/>
    <property type="match status" value="1"/>
</dbReference>
<evidence type="ECO:0000313" key="4">
    <source>
        <dbReference type="Proteomes" id="UP000316621"/>
    </source>
</evidence>
<protein>
    <recommendedName>
        <fullName evidence="2">Cyclin C-terminal domain-containing protein</fullName>
    </recommendedName>
</protein>
<name>A0A4Y7JPP8_PAPSO</name>
<gene>
    <name evidence="3" type="ORF">C5167_023783</name>
</gene>
<feature type="non-terminal residue" evidence="3">
    <location>
        <position position="46"/>
    </location>
</feature>
<evidence type="ECO:0000256" key="1">
    <source>
        <dbReference type="SAM" id="SignalP"/>
    </source>
</evidence>
<dbReference type="Gramene" id="RZC62020">
    <property type="protein sequence ID" value="RZC62020"/>
    <property type="gene ID" value="C5167_023783"/>
</dbReference>
<reference evidence="3 4" key="1">
    <citation type="journal article" date="2018" name="Science">
        <title>The opium poppy genome and morphinan production.</title>
        <authorList>
            <person name="Guo L."/>
            <person name="Winzer T."/>
            <person name="Yang X."/>
            <person name="Li Y."/>
            <person name="Ning Z."/>
            <person name="He Z."/>
            <person name="Teodor R."/>
            <person name="Lu Y."/>
            <person name="Bowser T.A."/>
            <person name="Graham I.A."/>
            <person name="Ye K."/>
        </authorList>
    </citation>
    <scope>NUCLEOTIDE SEQUENCE [LARGE SCALE GENOMIC DNA]</scope>
    <source>
        <strain evidence="4">cv. HN1</strain>
        <tissue evidence="3">Leaves</tissue>
    </source>
</reference>